<dbReference type="Gramene" id="PGSC0003DMT400088451">
    <property type="protein sequence ID" value="PGSC0003DMT400088451"/>
    <property type="gene ID" value="PGSC0003DMG400038022"/>
</dbReference>
<dbReference type="EnsemblPlants" id="PGSC0003DMT400088451">
    <property type="protein sequence ID" value="PGSC0003DMT400088451"/>
    <property type="gene ID" value="PGSC0003DMG400038022"/>
</dbReference>
<reference evidence="2" key="2">
    <citation type="submission" date="2015-06" db="UniProtKB">
        <authorList>
            <consortium name="EnsemblPlants"/>
        </authorList>
    </citation>
    <scope>IDENTIFICATION</scope>
    <source>
        <strain evidence="2">DM1-3 516 R44</strain>
    </source>
</reference>
<reference evidence="3" key="1">
    <citation type="journal article" date="2011" name="Nature">
        <title>Genome sequence and analysis of the tuber crop potato.</title>
        <authorList>
            <consortium name="The Potato Genome Sequencing Consortium"/>
        </authorList>
    </citation>
    <scope>NUCLEOTIDE SEQUENCE [LARGE SCALE GENOMIC DNA]</scope>
    <source>
        <strain evidence="3">cv. DM1-3 516 R44</strain>
    </source>
</reference>
<dbReference type="HOGENOM" id="CLU_028647_7_1_1"/>
<sequence length="134" mass="15271">MATLLQHVKPWMQCSIAEFEEMMEHLMDQKVHAVHKCHNAFEERVLERPTLTIDLTTFQRKLAQLPTNVATLLAPPESKIESAPTTPVDRVVINSLFGDDIPLPDSSRATGKHPRSARTFDNVETEILRTKERQ</sequence>
<dbReference type="Proteomes" id="UP000011115">
    <property type="component" value="Unassembled WGS sequence"/>
</dbReference>
<evidence type="ECO:0000313" key="2">
    <source>
        <dbReference type="EnsemblPlants" id="PGSC0003DMT400088451"/>
    </source>
</evidence>
<accession>M1DG01</accession>
<proteinExistence type="predicted"/>
<protein>
    <submittedName>
        <fullName evidence="2">Integrase core domain containing protein</fullName>
    </submittedName>
</protein>
<name>M1DG01_SOLTU</name>
<dbReference type="InParanoid" id="M1DG01"/>
<organism evidence="2 3">
    <name type="scientific">Solanum tuberosum</name>
    <name type="common">Potato</name>
    <dbReference type="NCBI Taxonomy" id="4113"/>
    <lineage>
        <taxon>Eukaryota</taxon>
        <taxon>Viridiplantae</taxon>
        <taxon>Streptophyta</taxon>
        <taxon>Embryophyta</taxon>
        <taxon>Tracheophyta</taxon>
        <taxon>Spermatophyta</taxon>
        <taxon>Magnoliopsida</taxon>
        <taxon>eudicotyledons</taxon>
        <taxon>Gunneridae</taxon>
        <taxon>Pentapetalae</taxon>
        <taxon>asterids</taxon>
        <taxon>lamiids</taxon>
        <taxon>Solanales</taxon>
        <taxon>Solanaceae</taxon>
        <taxon>Solanoideae</taxon>
        <taxon>Solaneae</taxon>
        <taxon>Solanum</taxon>
    </lineage>
</organism>
<dbReference type="AlphaFoldDB" id="M1DG01"/>
<evidence type="ECO:0000256" key="1">
    <source>
        <dbReference type="SAM" id="MobiDB-lite"/>
    </source>
</evidence>
<evidence type="ECO:0000313" key="3">
    <source>
        <dbReference type="Proteomes" id="UP000011115"/>
    </source>
</evidence>
<feature type="region of interest" description="Disordered" evidence="1">
    <location>
        <begin position="103"/>
        <end position="134"/>
    </location>
</feature>
<dbReference type="PaxDb" id="4113-PGSC0003DMT400088451"/>
<keyword evidence="3" id="KW-1185">Reference proteome</keyword>